<dbReference type="GO" id="GO:1990904">
    <property type="term" value="C:ribonucleoprotein complex"/>
    <property type="evidence" value="ECO:0007669"/>
    <property type="project" value="UniProtKB-KW"/>
</dbReference>
<reference evidence="6" key="1">
    <citation type="submission" date="2020-05" db="EMBL/GenBank/DDBJ databases">
        <title>High-Quality Genomes of Partial-Nitritation/Anammox System by Hierarchical Clustering Based Hybrid Assembly.</title>
        <authorList>
            <person name="Liu L."/>
            <person name="Wang Y."/>
            <person name="Che Y."/>
            <person name="Chen Y."/>
            <person name="Xia Y."/>
            <person name="Luo R."/>
            <person name="Cheng S.H."/>
            <person name="Zheng C."/>
            <person name="Zhang T."/>
        </authorList>
    </citation>
    <scope>NUCLEOTIDE SEQUENCE</scope>
    <source>
        <strain evidence="6">H1_PAT1</strain>
    </source>
</reference>
<evidence type="ECO:0000256" key="5">
    <source>
        <dbReference type="SAM" id="MobiDB-lite"/>
    </source>
</evidence>
<protein>
    <recommendedName>
        <fullName evidence="4">Large ribosomal subunit protein bL28</fullName>
    </recommendedName>
</protein>
<dbReference type="InterPro" id="IPR034704">
    <property type="entry name" value="Ribosomal_bL28/bL31-like_sf"/>
</dbReference>
<dbReference type="InterPro" id="IPR050096">
    <property type="entry name" value="Bacterial_rp_bL28"/>
</dbReference>
<evidence type="ECO:0000313" key="6">
    <source>
        <dbReference type="EMBL" id="MBE7525067.1"/>
    </source>
</evidence>
<proteinExistence type="inferred from homology"/>
<evidence type="ECO:0000256" key="4">
    <source>
        <dbReference type="ARBA" id="ARBA00035174"/>
    </source>
</evidence>
<name>A0A928Y625_UNCKA</name>
<dbReference type="InterPro" id="IPR001383">
    <property type="entry name" value="Ribosomal_bL28_bact-type"/>
</dbReference>
<dbReference type="EMBL" id="JABTTY010000001">
    <property type="protein sequence ID" value="MBE7525067.1"/>
    <property type="molecule type" value="Genomic_DNA"/>
</dbReference>
<dbReference type="Pfam" id="PF00830">
    <property type="entry name" value="Ribosomal_L28"/>
    <property type="match status" value="1"/>
</dbReference>
<keyword evidence="3" id="KW-0687">Ribonucleoprotein</keyword>
<dbReference type="GO" id="GO:0003735">
    <property type="term" value="F:structural constituent of ribosome"/>
    <property type="evidence" value="ECO:0007669"/>
    <property type="project" value="InterPro"/>
</dbReference>
<dbReference type="InterPro" id="IPR026569">
    <property type="entry name" value="Ribosomal_bL28"/>
</dbReference>
<dbReference type="AlphaFoldDB" id="A0A928Y625"/>
<feature type="region of interest" description="Disordered" evidence="5">
    <location>
        <begin position="1"/>
        <end position="28"/>
    </location>
</feature>
<evidence type="ECO:0000256" key="2">
    <source>
        <dbReference type="ARBA" id="ARBA00022980"/>
    </source>
</evidence>
<feature type="compositionally biased region" description="Basic residues" evidence="5">
    <location>
        <begin position="19"/>
        <end position="28"/>
    </location>
</feature>
<keyword evidence="2 6" id="KW-0689">Ribosomal protein</keyword>
<dbReference type="GO" id="GO:0006412">
    <property type="term" value="P:translation"/>
    <property type="evidence" value="ECO:0007669"/>
    <property type="project" value="InterPro"/>
</dbReference>
<dbReference type="PANTHER" id="PTHR39080:SF1">
    <property type="entry name" value="LARGE RIBOSOMAL SUBUNIT PROTEIN BL28A"/>
    <property type="match status" value="1"/>
</dbReference>
<dbReference type="InterPro" id="IPR037147">
    <property type="entry name" value="Ribosomal_bL28_sf"/>
</dbReference>
<dbReference type="Gene3D" id="2.30.170.40">
    <property type="entry name" value="Ribosomal protein L28/L24"/>
    <property type="match status" value="1"/>
</dbReference>
<dbReference type="SUPFAM" id="SSF143800">
    <property type="entry name" value="L28p-like"/>
    <property type="match status" value="1"/>
</dbReference>
<sequence>MAKVCQLCERGPASSQSRSHSKVATKRRHEINLQTKKLHGTRMRICTSCIKTIKKQAA</sequence>
<evidence type="ECO:0000256" key="1">
    <source>
        <dbReference type="ARBA" id="ARBA00008760"/>
    </source>
</evidence>
<comment type="caution">
    <text evidence="6">The sequence shown here is derived from an EMBL/GenBank/DDBJ whole genome shotgun (WGS) entry which is preliminary data.</text>
</comment>
<organism evidence="6 7">
    <name type="scientific">candidate division WWE3 bacterium</name>
    <dbReference type="NCBI Taxonomy" id="2053526"/>
    <lineage>
        <taxon>Bacteria</taxon>
        <taxon>Katanobacteria</taxon>
    </lineage>
</organism>
<gene>
    <name evidence="6" type="primary">rpmB</name>
    <name evidence="6" type="ORF">HS096_01560</name>
</gene>
<dbReference type="Proteomes" id="UP000710385">
    <property type="component" value="Unassembled WGS sequence"/>
</dbReference>
<dbReference type="NCBIfam" id="TIGR00009">
    <property type="entry name" value="L28"/>
    <property type="match status" value="1"/>
</dbReference>
<accession>A0A928Y625</accession>
<dbReference type="PANTHER" id="PTHR39080">
    <property type="entry name" value="50S RIBOSOMAL PROTEIN L28"/>
    <property type="match status" value="1"/>
</dbReference>
<comment type="similarity">
    <text evidence="1">Belongs to the bacterial ribosomal protein bL28 family.</text>
</comment>
<dbReference type="GO" id="GO:0005840">
    <property type="term" value="C:ribosome"/>
    <property type="evidence" value="ECO:0007669"/>
    <property type="project" value="UniProtKB-KW"/>
</dbReference>
<evidence type="ECO:0000313" key="7">
    <source>
        <dbReference type="Proteomes" id="UP000710385"/>
    </source>
</evidence>
<evidence type="ECO:0000256" key="3">
    <source>
        <dbReference type="ARBA" id="ARBA00023274"/>
    </source>
</evidence>